<comment type="similarity">
    <text evidence="2">Belongs to the glycosyl hydrolase 13 family.</text>
</comment>
<accession>A0A1B0DQG8</accession>
<dbReference type="Proteomes" id="UP000092462">
    <property type="component" value="Unassembled WGS sequence"/>
</dbReference>
<evidence type="ECO:0000256" key="3">
    <source>
        <dbReference type="ARBA" id="ARBA00012741"/>
    </source>
</evidence>
<proteinExistence type="inferred from homology"/>
<feature type="domain" description="Glycosyl hydrolase family 13 catalytic" evidence="8">
    <location>
        <begin position="26"/>
        <end position="400"/>
    </location>
</feature>
<protein>
    <recommendedName>
        <fullName evidence="3">alpha-glucosidase</fullName>
        <ecNumber evidence="3">3.2.1.20</ecNumber>
    </recommendedName>
</protein>
<evidence type="ECO:0000256" key="6">
    <source>
        <dbReference type="ARBA" id="ARBA00023180"/>
    </source>
</evidence>
<evidence type="ECO:0000256" key="2">
    <source>
        <dbReference type="ARBA" id="ARBA00008061"/>
    </source>
</evidence>
<dbReference type="InterPro" id="IPR045857">
    <property type="entry name" value="O16G_dom_2"/>
</dbReference>
<dbReference type="InterPro" id="IPR017853">
    <property type="entry name" value="GH"/>
</dbReference>
<dbReference type="InterPro" id="IPR006047">
    <property type="entry name" value="GH13_cat_dom"/>
</dbReference>
<dbReference type="VEuPathDB" id="VectorBase:PPAPM1_002230"/>
<dbReference type="AlphaFoldDB" id="A0A1B0DQG8"/>
<evidence type="ECO:0000313" key="9">
    <source>
        <dbReference type="EnsemblMetazoa" id="PPAI010759-PA"/>
    </source>
</evidence>
<dbReference type="Gene3D" id="3.90.400.10">
    <property type="entry name" value="Oligo-1,6-glucosidase, Domain 2"/>
    <property type="match status" value="1"/>
</dbReference>
<evidence type="ECO:0000313" key="10">
    <source>
        <dbReference type="Proteomes" id="UP000092462"/>
    </source>
</evidence>
<evidence type="ECO:0000256" key="4">
    <source>
        <dbReference type="ARBA" id="ARBA00022729"/>
    </source>
</evidence>
<dbReference type="Pfam" id="PF00128">
    <property type="entry name" value="Alpha-amylase"/>
    <property type="match status" value="1"/>
</dbReference>
<dbReference type="FunFam" id="3.90.400.10:FF:000001">
    <property type="entry name" value="Maltase A3, isoform A"/>
    <property type="match status" value="1"/>
</dbReference>
<dbReference type="CDD" id="cd11328">
    <property type="entry name" value="AmyAc_maltase"/>
    <property type="match status" value="1"/>
</dbReference>
<comment type="catalytic activity">
    <reaction evidence="1">
        <text>Hydrolysis of terminal, non-reducing (1-&gt;4)-linked alpha-D-glucose residues with release of alpha-D-glucose.</text>
        <dbReference type="EC" id="3.2.1.20"/>
    </reaction>
</comment>
<evidence type="ECO:0000256" key="7">
    <source>
        <dbReference type="ARBA" id="ARBA00023295"/>
    </source>
</evidence>
<keyword evidence="6" id="KW-0325">Glycoprotein</keyword>
<reference evidence="9" key="1">
    <citation type="submission" date="2022-08" db="UniProtKB">
        <authorList>
            <consortium name="EnsemblMetazoa"/>
        </authorList>
    </citation>
    <scope>IDENTIFICATION</scope>
    <source>
        <strain evidence="9">Israel</strain>
    </source>
</reference>
<dbReference type="InterPro" id="IPR013780">
    <property type="entry name" value="Glyco_hydro_b"/>
</dbReference>
<dbReference type="EMBL" id="AJVK01019115">
    <property type="status" value="NOT_ANNOTATED_CDS"/>
    <property type="molecule type" value="Genomic_DNA"/>
</dbReference>
<name>A0A1B0DQG8_PHLPP</name>
<dbReference type="EC" id="3.2.1.20" evidence="3"/>
<evidence type="ECO:0000259" key="8">
    <source>
        <dbReference type="SMART" id="SM00642"/>
    </source>
</evidence>
<dbReference type="SMART" id="SM00642">
    <property type="entry name" value="Aamy"/>
    <property type="match status" value="1"/>
</dbReference>
<keyword evidence="4" id="KW-0732">Signal</keyword>
<evidence type="ECO:0000256" key="5">
    <source>
        <dbReference type="ARBA" id="ARBA00022801"/>
    </source>
</evidence>
<keyword evidence="5" id="KW-0378">Hydrolase</keyword>
<keyword evidence="7" id="KW-0326">Glycosidase</keyword>
<dbReference type="EnsemblMetazoa" id="PPAI010759-RA">
    <property type="protein sequence ID" value="PPAI010759-PA"/>
    <property type="gene ID" value="PPAI010759"/>
</dbReference>
<dbReference type="GO" id="GO:0005975">
    <property type="term" value="P:carbohydrate metabolic process"/>
    <property type="evidence" value="ECO:0007669"/>
    <property type="project" value="InterPro"/>
</dbReference>
<dbReference type="Gene3D" id="2.60.40.1180">
    <property type="entry name" value="Golgi alpha-mannosidase II"/>
    <property type="match status" value="1"/>
</dbReference>
<evidence type="ECO:0000256" key="1">
    <source>
        <dbReference type="ARBA" id="ARBA00001657"/>
    </source>
</evidence>
<dbReference type="PANTHER" id="PTHR10357:SF233">
    <property type="entry name" value="MALTASE A1"/>
    <property type="match status" value="1"/>
</dbReference>
<dbReference type="SUPFAM" id="SSF51445">
    <property type="entry name" value="(Trans)glycosidases"/>
    <property type="match status" value="1"/>
</dbReference>
<keyword evidence="10" id="KW-1185">Reference proteome</keyword>
<sequence length="576" mass="67245">MKVIIFVLLAISAVRGVWYDNGNFYQIYPRSFMDSNNDGVGDLKGIAQKLQYVKDLGMTGTWLSPIFKSPMADFGYDISDYTMVQPEYGSMEDFEALIDKANEIDIKIILDFVPNHTSDQHDWFLRSVKREPGYEHYYVWHPGKVVDGKRVPPNNWVSVFRGSAWEWNEDRQEYYLHAFLKEQPDLNYRYQGVVDEMKNVLRYWMRKGVAGFRIDAVPYLFEIAPDSEGNYPDEPLTGSACPNPEDDCYTQHIYTQNQPETWDMVYQWRAVLDDYVNQTNSFARIMMIEAYTPLPNIKYIFTDGHGKEGAQIPFNFELISNVNGKSSAKDFKEHIDAWIDRLPEGYQNNWVMGNHDNKRIASRFELALLDVYISWENTIDPAGCRTNSTIYQQYSRDPVRTPFPWNDQKNAGFSNADKTWLPVSPDYKEVNVELQEKYTYSHLKTFRKLTQMRKNEKALQEGHLKMKLIGNDILAYERRIDGTKPSENFVIILNFSGNTHKVNIHQLFPQMSQIYKIEAQSLHITSHKEGDQIDGRNFEVKPNDAYVLRGEASKLYSYLIFFFTFLSAFFNIFVRS</sequence>
<dbReference type="VEuPathDB" id="VectorBase:PPAI010759"/>
<dbReference type="PANTHER" id="PTHR10357">
    <property type="entry name" value="ALPHA-AMYLASE FAMILY MEMBER"/>
    <property type="match status" value="1"/>
</dbReference>
<organism evidence="9 10">
    <name type="scientific">Phlebotomus papatasi</name>
    <name type="common">Sandfly</name>
    <dbReference type="NCBI Taxonomy" id="29031"/>
    <lineage>
        <taxon>Eukaryota</taxon>
        <taxon>Metazoa</taxon>
        <taxon>Ecdysozoa</taxon>
        <taxon>Arthropoda</taxon>
        <taxon>Hexapoda</taxon>
        <taxon>Insecta</taxon>
        <taxon>Pterygota</taxon>
        <taxon>Neoptera</taxon>
        <taxon>Endopterygota</taxon>
        <taxon>Diptera</taxon>
        <taxon>Nematocera</taxon>
        <taxon>Psychodoidea</taxon>
        <taxon>Psychodidae</taxon>
        <taxon>Phlebotomus</taxon>
        <taxon>Phlebotomus</taxon>
    </lineage>
</organism>
<dbReference type="EMBL" id="AJVK01019116">
    <property type="status" value="NOT_ANNOTATED_CDS"/>
    <property type="molecule type" value="Genomic_DNA"/>
</dbReference>
<dbReference type="Gene3D" id="3.20.20.80">
    <property type="entry name" value="Glycosidases"/>
    <property type="match status" value="2"/>
</dbReference>
<dbReference type="GO" id="GO:0004558">
    <property type="term" value="F:alpha-1,4-glucosidase activity"/>
    <property type="evidence" value="ECO:0007669"/>
    <property type="project" value="UniProtKB-EC"/>
</dbReference>